<keyword evidence="2" id="KW-1185">Reference proteome</keyword>
<name>A0ABU7S2L0_9ACTN</name>
<comment type="caution">
    <text evidence="1">The sequence shown here is derived from an EMBL/GenBank/DDBJ whole genome shotgun (WGS) entry which is preliminary data.</text>
</comment>
<protein>
    <submittedName>
        <fullName evidence="1">DUF4259 domain-containing protein</fullName>
    </submittedName>
</protein>
<sequence>MGAWGNRNFDNDTAADHLSMITGRLLKEITEAMSGDPEEIEPDEYWGVAVPCNVELLYRLAELSYVGVMLPTPEVATGWKRQYLAVWDETIDELVSSAEHRAARRAVLVETFDRLIDAARRETE</sequence>
<gene>
    <name evidence="1" type="ORF">V1633_31335</name>
</gene>
<proteinExistence type="predicted"/>
<dbReference type="Pfam" id="PF14078">
    <property type="entry name" value="DUF4259"/>
    <property type="match status" value="1"/>
</dbReference>
<evidence type="ECO:0000313" key="2">
    <source>
        <dbReference type="Proteomes" id="UP001332243"/>
    </source>
</evidence>
<evidence type="ECO:0000313" key="1">
    <source>
        <dbReference type="EMBL" id="MEE6262982.1"/>
    </source>
</evidence>
<dbReference type="EMBL" id="JAZGQK010000033">
    <property type="protein sequence ID" value="MEE6262982.1"/>
    <property type="molecule type" value="Genomic_DNA"/>
</dbReference>
<dbReference type="InterPro" id="IPR025355">
    <property type="entry name" value="DUF4259"/>
</dbReference>
<organism evidence="1 2">
    <name type="scientific">Plantactinospora sonchi</name>
    <dbReference type="NCBI Taxonomy" id="1544735"/>
    <lineage>
        <taxon>Bacteria</taxon>
        <taxon>Bacillati</taxon>
        <taxon>Actinomycetota</taxon>
        <taxon>Actinomycetes</taxon>
        <taxon>Micromonosporales</taxon>
        <taxon>Micromonosporaceae</taxon>
        <taxon>Plantactinospora</taxon>
    </lineage>
</organism>
<dbReference type="RefSeq" id="WP_331217915.1">
    <property type="nucleotide sequence ID" value="NZ_JAZGQK010000033.1"/>
</dbReference>
<accession>A0ABU7S2L0</accession>
<dbReference type="Proteomes" id="UP001332243">
    <property type="component" value="Unassembled WGS sequence"/>
</dbReference>
<reference evidence="1 2" key="1">
    <citation type="submission" date="2024-01" db="EMBL/GenBank/DDBJ databases">
        <title>Genome insights into Plantactinospora sonchi sp. nov.</title>
        <authorList>
            <person name="Wang L."/>
        </authorList>
    </citation>
    <scope>NUCLEOTIDE SEQUENCE [LARGE SCALE GENOMIC DNA]</scope>
    <source>
        <strain evidence="1 2">NEAU-QY2</strain>
    </source>
</reference>